<keyword evidence="4 5" id="KW-0620">Polyamine biosynthesis</keyword>
<feature type="binding site" evidence="5">
    <location>
        <position position="163"/>
    </location>
    <ligand>
        <name>S-methyl-5'-thioadenosine</name>
        <dbReference type="ChEBI" id="CHEBI:17509"/>
    </ligand>
</feature>
<dbReference type="PROSITE" id="PS51006">
    <property type="entry name" value="PABS_2"/>
    <property type="match status" value="1"/>
</dbReference>
<keyword evidence="3 5" id="KW-0745">Spermidine biosynthesis</keyword>
<dbReference type="NCBIfam" id="NF002010">
    <property type="entry name" value="PRK00811.1"/>
    <property type="match status" value="1"/>
</dbReference>
<gene>
    <name evidence="5 10" type="primary">speE</name>
    <name evidence="10" type="ORF">ACFOOQ_10200</name>
</gene>
<dbReference type="EC" id="2.5.1.16" evidence="5"/>
<protein>
    <recommendedName>
        <fullName evidence="5">Polyamine aminopropyltransferase</fullName>
    </recommendedName>
    <alternativeName>
        <fullName evidence="5">Putrescine aminopropyltransferase</fullName>
        <shortName evidence="5">PAPT</shortName>
    </alternativeName>
    <alternativeName>
        <fullName evidence="5">Spermidine synthase</fullName>
        <shortName evidence="5">SPDS</shortName>
        <shortName evidence="5">SPDSY</shortName>
        <ecNumber evidence="5">2.5.1.16</ecNumber>
    </alternativeName>
</protein>
<dbReference type="Pfam" id="PF01564">
    <property type="entry name" value="Spermine_synth"/>
    <property type="match status" value="1"/>
</dbReference>
<evidence type="ECO:0000256" key="5">
    <source>
        <dbReference type="HAMAP-Rule" id="MF_00198"/>
    </source>
</evidence>
<comment type="subunit">
    <text evidence="5">Homodimer or homotetramer.</text>
</comment>
<accession>A0ABV7VEP7</accession>
<name>A0ABV7VEP7_9PROT</name>
<comment type="function">
    <text evidence="5">Catalyzes the irreversible transfer of a propylamine group from the amino donor S-adenosylmethioninamine (decarboxy-AdoMet) to putrescine (1,4-diaminobutane) to yield spermidine.</text>
</comment>
<dbReference type="PANTHER" id="PTHR11558:SF11">
    <property type="entry name" value="SPERMIDINE SYNTHASE"/>
    <property type="match status" value="1"/>
</dbReference>
<dbReference type="InterPro" id="IPR029063">
    <property type="entry name" value="SAM-dependent_MTases_sf"/>
</dbReference>
<comment type="caution">
    <text evidence="10">The sequence shown here is derived from an EMBL/GenBank/DDBJ whole genome shotgun (WGS) entry which is preliminary data.</text>
</comment>
<feature type="active site" description="Proton acceptor" evidence="5 6">
    <location>
        <position position="156"/>
    </location>
</feature>
<dbReference type="InterPro" id="IPR030374">
    <property type="entry name" value="PABS"/>
</dbReference>
<evidence type="ECO:0000259" key="9">
    <source>
        <dbReference type="PROSITE" id="PS51006"/>
    </source>
</evidence>
<feature type="binding site" evidence="5">
    <location>
        <position position="31"/>
    </location>
    <ligand>
        <name>S-methyl-5'-thioadenosine</name>
        <dbReference type="ChEBI" id="CHEBI:17509"/>
    </ligand>
</feature>
<dbReference type="NCBIfam" id="TIGR00417">
    <property type="entry name" value="speE"/>
    <property type="match status" value="1"/>
</dbReference>
<feature type="binding site" evidence="5">
    <location>
        <begin position="138"/>
        <end position="139"/>
    </location>
    <ligand>
        <name>S-methyl-5'-thioadenosine</name>
        <dbReference type="ChEBI" id="CHEBI:17509"/>
    </ligand>
</feature>
<evidence type="ECO:0000256" key="3">
    <source>
        <dbReference type="ARBA" id="ARBA00023066"/>
    </source>
</evidence>
<dbReference type="PROSITE" id="PS01330">
    <property type="entry name" value="PABS_1"/>
    <property type="match status" value="1"/>
</dbReference>
<evidence type="ECO:0000313" key="10">
    <source>
        <dbReference type="EMBL" id="MFC3675915.1"/>
    </source>
</evidence>
<evidence type="ECO:0000256" key="8">
    <source>
        <dbReference type="RuleBase" id="RU003837"/>
    </source>
</evidence>
<evidence type="ECO:0000256" key="2">
    <source>
        <dbReference type="ARBA" id="ARBA00022679"/>
    </source>
</evidence>
<dbReference type="Pfam" id="PF17284">
    <property type="entry name" value="Spermine_synt_N"/>
    <property type="match status" value="1"/>
</dbReference>
<evidence type="ECO:0000256" key="4">
    <source>
        <dbReference type="ARBA" id="ARBA00023115"/>
    </source>
</evidence>
<organism evidence="10 11">
    <name type="scientific">Ferrovibrio xuzhouensis</name>
    <dbReference type="NCBI Taxonomy" id="1576914"/>
    <lineage>
        <taxon>Bacteria</taxon>
        <taxon>Pseudomonadati</taxon>
        <taxon>Pseudomonadota</taxon>
        <taxon>Alphaproteobacteria</taxon>
        <taxon>Rhodospirillales</taxon>
        <taxon>Rhodospirillaceae</taxon>
        <taxon>Ferrovibrio</taxon>
    </lineage>
</organism>
<evidence type="ECO:0000256" key="6">
    <source>
        <dbReference type="PROSITE-ProRule" id="PRU00354"/>
    </source>
</evidence>
<dbReference type="HAMAP" id="MF_00198">
    <property type="entry name" value="Spermidine_synth"/>
    <property type="match status" value="1"/>
</dbReference>
<reference evidence="11" key="1">
    <citation type="journal article" date="2019" name="Int. J. Syst. Evol. Microbiol.">
        <title>The Global Catalogue of Microorganisms (GCM) 10K type strain sequencing project: providing services to taxonomists for standard genome sequencing and annotation.</title>
        <authorList>
            <consortium name="The Broad Institute Genomics Platform"/>
            <consortium name="The Broad Institute Genome Sequencing Center for Infectious Disease"/>
            <person name="Wu L."/>
            <person name="Ma J."/>
        </authorList>
    </citation>
    <scope>NUCLEOTIDE SEQUENCE [LARGE SCALE GENOMIC DNA]</scope>
    <source>
        <strain evidence="11">KCTC 42182</strain>
    </source>
</reference>
<proteinExistence type="inferred from homology"/>
<keyword evidence="11" id="KW-1185">Reference proteome</keyword>
<dbReference type="RefSeq" id="WP_379725541.1">
    <property type="nucleotide sequence ID" value="NZ_JBHRYJ010000002.1"/>
</dbReference>
<evidence type="ECO:0000256" key="7">
    <source>
        <dbReference type="RuleBase" id="RU003836"/>
    </source>
</evidence>
<dbReference type="SUPFAM" id="SSF53335">
    <property type="entry name" value="S-adenosyl-L-methionine-dependent methyltransferases"/>
    <property type="match status" value="1"/>
</dbReference>
<dbReference type="InterPro" id="IPR030373">
    <property type="entry name" value="PABS_CS"/>
</dbReference>
<dbReference type="Gene3D" id="3.40.50.150">
    <property type="entry name" value="Vaccinia Virus protein VP39"/>
    <property type="match status" value="1"/>
</dbReference>
<feature type="binding site" evidence="5">
    <location>
        <position position="106"/>
    </location>
    <ligand>
        <name>S-methyl-5'-thioadenosine</name>
        <dbReference type="ChEBI" id="CHEBI:17509"/>
    </ligand>
</feature>
<evidence type="ECO:0000256" key="1">
    <source>
        <dbReference type="ARBA" id="ARBA00007867"/>
    </source>
</evidence>
<keyword evidence="2 5" id="KW-0808">Transferase</keyword>
<comment type="caution">
    <text evidence="5">Lacks conserved residue(s) required for the propagation of feature annotation.</text>
</comment>
<sequence>MTTWFNETLYSGFRQSHEIKKVLFEGKSKYQKVRVFETGRFGRMLALDGVVQCTEGDEFVYHEMLTHLPILAHGKVQSVLIVGGGDGGILEEVLKHKSVKRVTMVEIDGMVIDIAKKYLPKICGKAFADRRTNLIVGDGAAWVAETEERYDLVIVDRPDPVGPATVLFSKTFYDNCRRVMQPGAILVAQNGVPHMQGPELTDAIKLFQKIWAHSGTYLAVVPTYVCGFMSMTWASDADITDVDPRQIFARYDRAGLKGLRYYNPEIHFGAFALPDFVARLLPAPKAARKPAVKKKAAAKKR</sequence>
<dbReference type="Gene3D" id="2.30.140.10">
    <property type="entry name" value="Spermidine synthase, tetramerisation domain"/>
    <property type="match status" value="1"/>
</dbReference>
<comment type="pathway">
    <text evidence="5">Amine and polyamine biosynthesis; spermidine biosynthesis; spermidine from putrescine: step 1/1.</text>
</comment>
<comment type="catalytic activity">
    <reaction evidence="5 8">
        <text>S-adenosyl 3-(methylsulfanyl)propylamine + putrescine = S-methyl-5'-thioadenosine + spermidine + H(+)</text>
        <dbReference type="Rhea" id="RHEA:12721"/>
        <dbReference type="ChEBI" id="CHEBI:15378"/>
        <dbReference type="ChEBI" id="CHEBI:17509"/>
        <dbReference type="ChEBI" id="CHEBI:57443"/>
        <dbReference type="ChEBI" id="CHEBI:57834"/>
        <dbReference type="ChEBI" id="CHEBI:326268"/>
        <dbReference type="EC" id="2.5.1.16"/>
    </reaction>
</comment>
<evidence type="ECO:0000313" key="11">
    <source>
        <dbReference type="Proteomes" id="UP001595711"/>
    </source>
</evidence>
<dbReference type="InterPro" id="IPR035246">
    <property type="entry name" value="Spermidine_synt_N"/>
</dbReference>
<feature type="domain" description="PABS" evidence="9">
    <location>
        <begin position="2"/>
        <end position="236"/>
    </location>
</feature>
<dbReference type="EMBL" id="JBHRYJ010000002">
    <property type="protein sequence ID" value="MFC3675915.1"/>
    <property type="molecule type" value="Genomic_DNA"/>
</dbReference>
<dbReference type="PANTHER" id="PTHR11558">
    <property type="entry name" value="SPERMIDINE/SPERMINE SYNTHASE"/>
    <property type="match status" value="1"/>
</dbReference>
<feature type="binding site" evidence="5">
    <location>
        <position position="86"/>
    </location>
    <ligand>
        <name>spermidine</name>
        <dbReference type="ChEBI" id="CHEBI:57834"/>
    </ligand>
</feature>
<comment type="similarity">
    <text evidence="1 5 7">Belongs to the spermidine/spermine synthase family.</text>
</comment>
<dbReference type="CDD" id="cd02440">
    <property type="entry name" value="AdoMet_MTases"/>
    <property type="match status" value="1"/>
</dbReference>
<dbReference type="GO" id="GO:0004766">
    <property type="term" value="F:spermidine synthase activity"/>
    <property type="evidence" value="ECO:0007669"/>
    <property type="project" value="UniProtKB-EC"/>
</dbReference>
<dbReference type="Proteomes" id="UP001595711">
    <property type="component" value="Unassembled WGS sequence"/>
</dbReference>
<feature type="binding site" evidence="5">
    <location>
        <position position="62"/>
    </location>
    <ligand>
        <name>spermidine</name>
        <dbReference type="ChEBI" id="CHEBI:57834"/>
    </ligand>
</feature>
<dbReference type="InterPro" id="IPR001045">
    <property type="entry name" value="Spermi_synthase"/>
</dbReference>
<dbReference type="InterPro" id="IPR037163">
    <property type="entry name" value="Spermidine_synt_N_sf"/>
</dbReference>